<protein>
    <submittedName>
        <fullName evidence="1">GNAT family N-acetyltransferase</fullName>
        <ecNumber evidence="1">2.3.1.-</ecNumber>
    </submittedName>
</protein>
<accession>A0ACC7MRX1</accession>
<evidence type="ECO:0000313" key="1">
    <source>
        <dbReference type="EMBL" id="MFK9081299.1"/>
    </source>
</evidence>
<organism evidence="1 2">
    <name type="scientific">Pseudomonas neuropathica</name>
    <dbReference type="NCBI Taxonomy" id="2730425"/>
    <lineage>
        <taxon>Bacteria</taxon>
        <taxon>Pseudomonadati</taxon>
        <taxon>Pseudomonadota</taxon>
        <taxon>Gammaproteobacteria</taxon>
        <taxon>Pseudomonadales</taxon>
        <taxon>Pseudomonadaceae</taxon>
        <taxon>Pseudomonas</taxon>
    </lineage>
</organism>
<keyword evidence="1" id="KW-0808">Transferase</keyword>
<dbReference type="EMBL" id="JBJHQE010000016">
    <property type="protein sequence ID" value="MFK9081299.1"/>
    <property type="molecule type" value="Genomic_DNA"/>
</dbReference>
<name>A0ACC7MRX1_9PSED</name>
<evidence type="ECO:0000313" key="2">
    <source>
        <dbReference type="Proteomes" id="UP001622950"/>
    </source>
</evidence>
<sequence length="151" mass="17440">MTPLIDVDWRPATDHDLDFARDLTRINMLRYYIQHDLLWLDEAFDVAWAGRDNRVIVHFDRRLGFVSLSRDARALYIRELQVGQAYRGQGAGSWAIDQVLALACREGRGALRLTVFENNPARALYERKGLKVVGRDECFLRMEREASAAML</sequence>
<comment type="caution">
    <text evidence="1">The sequence shown here is derived from an EMBL/GenBank/DDBJ whole genome shotgun (WGS) entry which is preliminary data.</text>
</comment>
<gene>
    <name evidence="1" type="ORF">ACJEBM_11525</name>
</gene>
<keyword evidence="1" id="KW-0012">Acyltransferase</keyword>
<dbReference type="Proteomes" id="UP001622950">
    <property type="component" value="Unassembled WGS sequence"/>
</dbReference>
<keyword evidence="2" id="KW-1185">Reference proteome</keyword>
<proteinExistence type="predicted"/>
<dbReference type="EC" id="2.3.1.-" evidence="1"/>
<reference evidence="1" key="1">
    <citation type="submission" date="2024-11" db="EMBL/GenBank/DDBJ databases">
        <authorList>
            <person name="Lucas J.A."/>
        </authorList>
    </citation>
    <scope>NUCLEOTIDE SEQUENCE</scope>
    <source>
        <strain evidence="1">Z 8.8</strain>
    </source>
</reference>